<protein>
    <recommendedName>
        <fullName evidence="3 12">Ribokinase</fullName>
        <shortName evidence="12">RK</shortName>
        <ecNumber evidence="2 12">2.7.1.15</ecNumber>
    </recommendedName>
</protein>
<accession>A0A511UTV0</accession>
<dbReference type="GO" id="GO:0005829">
    <property type="term" value="C:cytosol"/>
    <property type="evidence" value="ECO:0007669"/>
    <property type="project" value="TreeGrafter"/>
</dbReference>
<comment type="caution">
    <text evidence="12">Lacks conserved residue(s) required for the propagation of feature annotation.</text>
</comment>
<dbReference type="PANTHER" id="PTHR10584">
    <property type="entry name" value="SUGAR KINASE"/>
    <property type="match status" value="1"/>
</dbReference>
<dbReference type="UniPathway" id="UPA00916">
    <property type="reaction ID" value="UER00889"/>
</dbReference>
<keyword evidence="10 12" id="KW-0630">Potassium</keyword>
<feature type="binding site" evidence="12">
    <location>
        <position position="234"/>
    </location>
    <ligand>
        <name>K(+)</name>
        <dbReference type="ChEBI" id="CHEBI:29103"/>
    </ligand>
</feature>
<evidence type="ECO:0000256" key="1">
    <source>
        <dbReference type="ARBA" id="ARBA00005380"/>
    </source>
</evidence>
<dbReference type="PRINTS" id="PR00990">
    <property type="entry name" value="RIBOKINASE"/>
</dbReference>
<evidence type="ECO:0000256" key="8">
    <source>
        <dbReference type="ARBA" id="ARBA00022840"/>
    </source>
</evidence>
<organism evidence="14 15">
    <name type="scientific">Cerasibacillus quisquiliarum</name>
    <dbReference type="NCBI Taxonomy" id="227865"/>
    <lineage>
        <taxon>Bacteria</taxon>
        <taxon>Bacillati</taxon>
        <taxon>Bacillota</taxon>
        <taxon>Bacilli</taxon>
        <taxon>Bacillales</taxon>
        <taxon>Bacillaceae</taxon>
        <taxon>Cerasibacillus</taxon>
    </lineage>
</organism>
<evidence type="ECO:0000256" key="10">
    <source>
        <dbReference type="ARBA" id="ARBA00022958"/>
    </source>
</evidence>
<dbReference type="Proteomes" id="UP000321491">
    <property type="component" value="Unassembled WGS sequence"/>
</dbReference>
<comment type="similarity">
    <text evidence="1">Belongs to the carbohydrate kinase pfkB family.</text>
</comment>
<dbReference type="AlphaFoldDB" id="A0A511UTV0"/>
<feature type="binding site" evidence="12">
    <location>
        <position position="273"/>
    </location>
    <ligand>
        <name>K(+)</name>
        <dbReference type="ChEBI" id="CHEBI:29103"/>
    </ligand>
</feature>
<dbReference type="GO" id="GO:0004747">
    <property type="term" value="F:ribokinase activity"/>
    <property type="evidence" value="ECO:0007669"/>
    <property type="project" value="UniProtKB-UniRule"/>
</dbReference>
<feature type="binding site" evidence="12">
    <location>
        <position position="264"/>
    </location>
    <ligand>
        <name>ATP</name>
        <dbReference type="ChEBI" id="CHEBI:30616"/>
    </ligand>
</feature>
<dbReference type="PANTHER" id="PTHR10584:SF166">
    <property type="entry name" value="RIBOKINASE"/>
    <property type="match status" value="1"/>
</dbReference>
<feature type="active site" description="Proton acceptor" evidence="12">
    <location>
        <position position="240"/>
    </location>
</feature>
<feature type="binding site" evidence="12">
    <location>
        <position position="270"/>
    </location>
    <ligand>
        <name>K(+)</name>
        <dbReference type="ChEBI" id="CHEBI:29103"/>
    </ligand>
</feature>
<evidence type="ECO:0000256" key="6">
    <source>
        <dbReference type="ARBA" id="ARBA00022741"/>
    </source>
</evidence>
<comment type="pathway">
    <text evidence="12">Carbohydrate metabolism; D-ribose degradation; D-ribose 5-phosphate from beta-D-ribopyranose: step 2/2.</text>
</comment>
<feature type="binding site" evidence="12">
    <location>
        <begin position="15"/>
        <end position="17"/>
    </location>
    <ligand>
        <name>substrate</name>
    </ligand>
</feature>
<dbReference type="EC" id="2.7.1.15" evidence="2 12"/>
<dbReference type="InterPro" id="IPR002139">
    <property type="entry name" value="Ribo/fructo_kinase"/>
</dbReference>
<comment type="subcellular location">
    <subcellularLocation>
        <location evidence="12">Cytoplasm</location>
    </subcellularLocation>
</comment>
<evidence type="ECO:0000256" key="2">
    <source>
        <dbReference type="ARBA" id="ARBA00012035"/>
    </source>
</evidence>
<dbReference type="NCBIfam" id="TIGR02152">
    <property type="entry name" value="D_ribokin_bact"/>
    <property type="match status" value="1"/>
</dbReference>
<comment type="cofactor">
    <cofactor evidence="12">
        <name>Mg(2+)</name>
        <dbReference type="ChEBI" id="CHEBI:18420"/>
    </cofactor>
    <text evidence="12">Requires a divalent cation, most likely magnesium in vivo, as an electrophilic catalyst to aid phosphoryl group transfer. It is the chelate of the metal and the nucleotide that is the actual substrate.</text>
</comment>
<evidence type="ECO:0000256" key="4">
    <source>
        <dbReference type="ARBA" id="ARBA00022679"/>
    </source>
</evidence>
<comment type="catalytic activity">
    <reaction evidence="12">
        <text>D-ribose + ATP = D-ribose 5-phosphate + ADP + H(+)</text>
        <dbReference type="Rhea" id="RHEA:13697"/>
        <dbReference type="ChEBI" id="CHEBI:15378"/>
        <dbReference type="ChEBI" id="CHEBI:30616"/>
        <dbReference type="ChEBI" id="CHEBI:47013"/>
        <dbReference type="ChEBI" id="CHEBI:78346"/>
        <dbReference type="ChEBI" id="CHEBI:456216"/>
        <dbReference type="EC" id="2.7.1.15"/>
    </reaction>
</comment>
<dbReference type="HAMAP" id="MF_01987">
    <property type="entry name" value="Ribokinase"/>
    <property type="match status" value="1"/>
</dbReference>
<comment type="subunit">
    <text evidence="12">Homodimer.</text>
</comment>
<dbReference type="CDD" id="cd01174">
    <property type="entry name" value="ribokinase"/>
    <property type="match status" value="1"/>
</dbReference>
<evidence type="ECO:0000313" key="15">
    <source>
        <dbReference type="Proteomes" id="UP000321491"/>
    </source>
</evidence>
<keyword evidence="12" id="KW-0963">Cytoplasm</keyword>
<feature type="binding site" evidence="12">
    <location>
        <begin position="239"/>
        <end position="240"/>
    </location>
    <ligand>
        <name>ATP</name>
        <dbReference type="ChEBI" id="CHEBI:30616"/>
    </ligand>
</feature>
<dbReference type="EMBL" id="BJXW01000004">
    <property type="protein sequence ID" value="GEN30026.1"/>
    <property type="molecule type" value="Genomic_DNA"/>
</dbReference>
<dbReference type="InterPro" id="IPR029056">
    <property type="entry name" value="Ribokinase-like"/>
</dbReference>
<comment type="activity regulation">
    <text evidence="12">Activated by a monovalent cation that binds near, but not in, the active site. The most likely occupant of the site in vivo is potassium. Ion binding induces a conformational change that may alter substrate affinity.</text>
</comment>
<keyword evidence="9 12" id="KW-0460">Magnesium</keyword>
<evidence type="ECO:0000313" key="14">
    <source>
        <dbReference type="EMBL" id="GEN30026.1"/>
    </source>
</evidence>
<dbReference type="Pfam" id="PF00294">
    <property type="entry name" value="PfkB"/>
    <property type="match status" value="1"/>
</dbReference>
<dbReference type="GO" id="GO:0005524">
    <property type="term" value="F:ATP binding"/>
    <property type="evidence" value="ECO:0007669"/>
    <property type="project" value="UniProtKB-UniRule"/>
</dbReference>
<dbReference type="GO" id="GO:0019303">
    <property type="term" value="P:D-ribose catabolic process"/>
    <property type="evidence" value="ECO:0007669"/>
    <property type="project" value="UniProtKB-UniRule"/>
</dbReference>
<dbReference type="InterPro" id="IPR002173">
    <property type="entry name" value="Carboh/pur_kinase_PfkB_CS"/>
</dbReference>
<keyword evidence="6 12" id="KW-0547">Nucleotide-binding</keyword>
<dbReference type="Gene3D" id="3.40.1190.20">
    <property type="match status" value="1"/>
</dbReference>
<feature type="binding site" evidence="12">
    <location>
        <position position="187"/>
    </location>
    <ligand>
        <name>ATP</name>
        <dbReference type="ChEBI" id="CHEBI:30616"/>
    </ligand>
</feature>
<dbReference type="InterPro" id="IPR011877">
    <property type="entry name" value="Ribokinase"/>
</dbReference>
<dbReference type="InterPro" id="IPR011611">
    <property type="entry name" value="PfkB_dom"/>
</dbReference>
<keyword evidence="8 12" id="KW-0067">ATP-binding</keyword>
<evidence type="ECO:0000256" key="12">
    <source>
        <dbReference type="HAMAP-Rule" id="MF_01987"/>
    </source>
</evidence>
<evidence type="ECO:0000256" key="11">
    <source>
        <dbReference type="ARBA" id="ARBA00023277"/>
    </source>
</evidence>
<feature type="binding site" evidence="12">
    <location>
        <begin position="210"/>
        <end position="215"/>
    </location>
    <ligand>
        <name>ATP</name>
        <dbReference type="ChEBI" id="CHEBI:30616"/>
    </ligand>
</feature>
<feature type="binding site" evidence="12">
    <location>
        <position position="236"/>
    </location>
    <ligand>
        <name>K(+)</name>
        <dbReference type="ChEBI" id="CHEBI:29103"/>
    </ligand>
</feature>
<dbReference type="SUPFAM" id="SSF53613">
    <property type="entry name" value="Ribokinase-like"/>
    <property type="match status" value="1"/>
</dbReference>
<feature type="binding site" evidence="12">
    <location>
        <position position="240"/>
    </location>
    <ligand>
        <name>substrate</name>
    </ligand>
</feature>
<feature type="binding site" evidence="12">
    <location>
        <position position="275"/>
    </location>
    <ligand>
        <name>K(+)</name>
        <dbReference type="ChEBI" id="CHEBI:29103"/>
    </ligand>
</feature>
<keyword evidence="4 12" id="KW-0808">Transferase</keyword>
<keyword evidence="11 12" id="KW-0119">Carbohydrate metabolism</keyword>
<dbReference type="PROSITE" id="PS00584">
    <property type="entry name" value="PFKB_KINASES_2"/>
    <property type="match status" value="1"/>
</dbReference>
<sequence length="296" mass="32099">MMNKKNRVCVVGSINMDVVTTTRKMPKQGETVLGKDFRTYPGGKGANQAVAASRLGSDVTLIGAVGDDVFGHDLLTHLSEEGIRTEGITVIPNVPTGVANIILTNNDNRIIVAPGANHHVTPEVVKQHRKLIEQSDVVLLQLEIPLETIAYTVDLAYELGNDIILNPAPFQTLPEHILRKVTYLTPNETEAEAMGLTKLDIDIKHKIVMTLGERGVHFMKDDMMIPAFSVPVVDTTGAGDTFNGAFAHQLANKQPIEQIIRRANAASALSVTKMGAQGGMPTALEVEQFLTMYPKS</sequence>
<proteinExistence type="inferred from homology"/>
<gene>
    <name evidence="12 14" type="primary">rbsK</name>
    <name evidence="14" type="ORF">CQU01_02640</name>
</gene>
<feature type="domain" description="Carbohydrate kinase PfkB" evidence="13">
    <location>
        <begin position="6"/>
        <end position="282"/>
    </location>
</feature>
<name>A0A511UTV0_9BACI</name>
<comment type="similarity">
    <text evidence="12">Belongs to the carbohydrate kinase PfkB family. Ribokinase subfamily.</text>
</comment>
<feature type="binding site" evidence="12">
    <location>
        <position position="143"/>
    </location>
    <ligand>
        <name>substrate</name>
    </ligand>
</feature>
<reference evidence="14 15" key="1">
    <citation type="submission" date="2019-07" db="EMBL/GenBank/DDBJ databases">
        <title>Whole genome shotgun sequence of Cerasibacillus quisquiliarum NBRC 102429.</title>
        <authorList>
            <person name="Hosoyama A."/>
            <person name="Uohara A."/>
            <person name="Ohji S."/>
            <person name="Ichikawa N."/>
        </authorList>
    </citation>
    <scope>NUCLEOTIDE SEQUENCE [LARGE SCALE GENOMIC DNA]</scope>
    <source>
        <strain evidence="14 15">NBRC 102429</strain>
    </source>
</reference>
<comment type="function">
    <text evidence="12">Catalyzes the phosphorylation of ribose at O-5 in a reaction requiring ATP and magnesium. The resulting D-ribose-5-phosphate can then be used either for sythesis of nucleotides, histidine, and tryptophan, or as a component of the pentose phosphate pathway.</text>
</comment>
<evidence type="ECO:0000256" key="3">
    <source>
        <dbReference type="ARBA" id="ARBA00016943"/>
    </source>
</evidence>
<dbReference type="GO" id="GO:0046872">
    <property type="term" value="F:metal ion binding"/>
    <property type="evidence" value="ECO:0007669"/>
    <property type="project" value="UniProtKB-KW"/>
</dbReference>
<evidence type="ECO:0000256" key="7">
    <source>
        <dbReference type="ARBA" id="ARBA00022777"/>
    </source>
</evidence>
<evidence type="ECO:0000256" key="5">
    <source>
        <dbReference type="ARBA" id="ARBA00022723"/>
    </source>
</evidence>
<keyword evidence="5 12" id="KW-0479">Metal-binding</keyword>
<comment type="caution">
    <text evidence="14">The sequence shown here is derived from an EMBL/GenBank/DDBJ whole genome shotgun (WGS) entry which is preliminary data.</text>
</comment>
<keyword evidence="7 12" id="KW-0418">Kinase</keyword>
<feature type="binding site" evidence="12">
    <location>
        <begin position="43"/>
        <end position="47"/>
    </location>
    <ligand>
        <name>substrate</name>
    </ligand>
</feature>
<evidence type="ECO:0000256" key="9">
    <source>
        <dbReference type="ARBA" id="ARBA00022842"/>
    </source>
</evidence>
<evidence type="ECO:0000259" key="13">
    <source>
        <dbReference type="Pfam" id="PF00294"/>
    </source>
</evidence>
<keyword evidence="15" id="KW-1185">Reference proteome</keyword>